<evidence type="ECO:0000313" key="3">
    <source>
        <dbReference type="Proteomes" id="UP000721861"/>
    </source>
</evidence>
<evidence type="ECO:0000256" key="1">
    <source>
        <dbReference type="SAM" id="Phobius"/>
    </source>
</evidence>
<name>A0ABS5K9L4_9BACT</name>
<comment type="caution">
    <text evidence="2">The sequence shown here is derived from an EMBL/GenBank/DDBJ whole genome shotgun (WGS) entry which is preliminary data.</text>
</comment>
<reference evidence="2 3" key="1">
    <citation type="journal article" date="2014" name="Int. J. Syst. Evol. Microbiol.">
        <title>Carboxylicivirga gen. nov. in the family Marinilabiliaceae with two novel species, Carboxylicivirga mesophila sp. nov. and Carboxylicivirga taeanensis sp. nov., and reclassification of Cytophaga fermentans as Saccharicrinis fermentans gen. nov., comb. nov.</title>
        <authorList>
            <person name="Yang S.H."/>
            <person name="Seo H.S."/>
            <person name="Woo J.H."/>
            <person name="Oh H.M."/>
            <person name="Jang H."/>
            <person name="Lee J.H."/>
            <person name="Kim S.J."/>
            <person name="Kwon K.K."/>
        </authorList>
    </citation>
    <scope>NUCLEOTIDE SEQUENCE [LARGE SCALE GENOMIC DNA]</scope>
    <source>
        <strain evidence="2 3">JCM 18290</strain>
    </source>
</reference>
<gene>
    <name evidence="2" type="ORF">KEM09_09510</name>
</gene>
<proteinExistence type="predicted"/>
<feature type="transmembrane region" description="Helical" evidence="1">
    <location>
        <begin position="38"/>
        <end position="64"/>
    </location>
</feature>
<sequence length="155" mass="17659">MAIMLLFFYSLSMSEMLILTSLPYDFKAIMSAEYEKIGVLSAGVSLSVFILDLAVGLILGINLVGLVGLKEKARHTFIILLPIYLLTHLFDSYKYLIRKQEQDFYFIYVAQITIVTALVIYTYTRPFMKRIFLGTKLKKTNTNINHEGPTMANKA</sequence>
<feature type="transmembrane region" description="Helical" evidence="1">
    <location>
        <begin position="105"/>
        <end position="123"/>
    </location>
</feature>
<keyword evidence="1" id="KW-0812">Transmembrane</keyword>
<protein>
    <submittedName>
        <fullName evidence="2">Uncharacterized protein</fullName>
    </submittedName>
</protein>
<organism evidence="2 3">
    <name type="scientific">Carboxylicivirga mesophila</name>
    <dbReference type="NCBI Taxonomy" id="1166478"/>
    <lineage>
        <taxon>Bacteria</taxon>
        <taxon>Pseudomonadati</taxon>
        <taxon>Bacteroidota</taxon>
        <taxon>Bacteroidia</taxon>
        <taxon>Marinilabiliales</taxon>
        <taxon>Marinilabiliaceae</taxon>
        <taxon>Carboxylicivirga</taxon>
    </lineage>
</organism>
<dbReference type="Proteomes" id="UP000721861">
    <property type="component" value="Unassembled WGS sequence"/>
</dbReference>
<keyword evidence="3" id="KW-1185">Reference proteome</keyword>
<evidence type="ECO:0000313" key="2">
    <source>
        <dbReference type="EMBL" id="MBS2211639.1"/>
    </source>
</evidence>
<dbReference type="RefSeq" id="WP_212227871.1">
    <property type="nucleotide sequence ID" value="NZ_JAGUCN010000009.1"/>
</dbReference>
<accession>A0ABS5K9L4</accession>
<feature type="transmembrane region" description="Helical" evidence="1">
    <location>
        <begin position="76"/>
        <end position="93"/>
    </location>
</feature>
<dbReference type="EMBL" id="JAGUCN010000009">
    <property type="protein sequence ID" value="MBS2211639.1"/>
    <property type="molecule type" value="Genomic_DNA"/>
</dbReference>
<keyword evidence="1" id="KW-0472">Membrane</keyword>
<keyword evidence="1" id="KW-1133">Transmembrane helix</keyword>